<feature type="compositionally biased region" description="Low complexity" evidence="1">
    <location>
        <begin position="183"/>
        <end position="196"/>
    </location>
</feature>
<accession>C7J8D6</accession>
<reference evidence="3" key="2">
    <citation type="journal article" date="2008" name="Nucleic Acids Res.">
        <title>The rice annotation project database (RAP-DB): 2008 update.</title>
        <authorList>
            <consortium name="The rice annotation project (RAP)"/>
        </authorList>
    </citation>
    <scope>GENOME REANNOTATION</scope>
    <source>
        <strain evidence="3">cv. Nipponbare</strain>
    </source>
</reference>
<feature type="non-terminal residue" evidence="2">
    <location>
        <position position="1"/>
    </location>
</feature>
<reference evidence="2 3" key="1">
    <citation type="journal article" date="2005" name="Nature">
        <title>The map-based sequence of the rice genome.</title>
        <authorList>
            <consortium name="International rice genome sequencing project (IRGSP)"/>
            <person name="Matsumoto T."/>
            <person name="Wu J."/>
            <person name="Kanamori H."/>
            <person name="Katayose Y."/>
            <person name="Fujisawa M."/>
            <person name="Namiki N."/>
            <person name="Mizuno H."/>
            <person name="Yamamoto K."/>
            <person name="Antonio B.A."/>
            <person name="Baba T."/>
            <person name="Sakata K."/>
            <person name="Nagamura Y."/>
            <person name="Aoki H."/>
            <person name="Arikawa K."/>
            <person name="Arita K."/>
            <person name="Bito T."/>
            <person name="Chiden Y."/>
            <person name="Fujitsuka N."/>
            <person name="Fukunaka R."/>
            <person name="Hamada M."/>
            <person name="Harada C."/>
            <person name="Hayashi A."/>
            <person name="Hijishita S."/>
            <person name="Honda M."/>
            <person name="Hosokawa S."/>
            <person name="Ichikawa Y."/>
            <person name="Idonuma A."/>
            <person name="Iijima M."/>
            <person name="Ikeda M."/>
            <person name="Ikeno M."/>
            <person name="Ito K."/>
            <person name="Ito S."/>
            <person name="Ito T."/>
            <person name="Ito Y."/>
            <person name="Ito Y."/>
            <person name="Iwabuchi A."/>
            <person name="Kamiya K."/>
            <person name="Karasawa W."/>
            <person name="Kurita K."/>
            <person name="Katagiri S."/>
            <person name="Kikuta A."/>
            <person name="Kobayashi H."/>
            <person name="Kobayashi N."/>
            <person name="Machita K."/>
            <person name="Maehara T."/>
            <person name="Masukawa M."/>
            <person name="Mizubayashi T."/>
            <person name="Mukai Y."/>
            <person name="Nagasaki H."/>
            <person name="Nagata Y."/>
            <person name="Naito S."/>
            <person name="Nakashima M."/>
            <person name="Nakama Y."/>
            <person name="Nakamichi Y."/>
            <person name="Nakamura M."/>
            <person name="Meguro A."/>
            <person name="Negishi M."/>
            <person name="Ohta I."/>
            <person name="Ohta T."/>
            <person name="Okamoto M."/>
            <person name="Ono N."/>
            <person name="Saji S."/>
            <person name="Sakaguchi M."/>
            <person name="Sakai K."/>
            <person name="Shibata M."/>
            <person name="Shimokawa T."/>
            <person name="Song J."/>
            <person name="Takazaki Y."/>
            <person name="Terasawa K."/>
            <person name="Tsugane M."/>
            <person name="Tsuji K."/>
            <person name="Ueda S."/>
            <person name="Waki K."/>
            <person name="Yamagata H."/>
            <person name="Yamamoto M."/>
            <person name="Yamamoto S."/>
            <person name="Yamane H."/>
            <person name="Yoshiki S."/>
            <person name="Yoshihara R."/>
            <person name="Yukawa K."/>
            <person name="Zhong H."/>
            <person name="Yano M."/>
            <person name="Yuan Q."/>
            <person name="Ouyang S."/>
            <person name="Liu J."/>
            <person name="Jones K.M."/>
            <person name="Gansberger K."/>
            <person name="Moffat K."/>
            <person name="Hill J."/>
            <person name="Bera J."/>
            <person name="Fadrosh D."/>
            <person name="Jin S."/>
            <person name="Johri S."/>
            <person name="Kim M."/>
            <person name="Overton L."/>
            <person name="Reardon M."/>
            <person name="Tsitrin T."/>
            <person name="Vuong H."/>
            <person name="Weaver B."/>
            <person name="Ciecko A."/>
            <person name="Tallon L."/>
            <person name="Jackson J."/>
            <person name="Pai G."/>
            <person name="Aken S.V."/>
            <person name="Utterback T."/>
            <person name="Reidmuller S."/>
            <person name="Feldblyum T."/>
            <person name="Hsiao J."/>
            <person name="Zismann V."/>
            <person name="Iobst S."/>
            <person name="de Vazeille A.R."/>
            <person name="Buell C.R."/>
            <person name="Ying K."/>
            <person name="Li Y."/>
            <person name="Lu T."/>
            <person name="Huang Y."/>
            <person name="Zhao Q."/>
            <person name="Feng Q."/>
            <person name="Zhang L."/>
            <person name="Zhu J."/>
            <person name="Weng Q."/>
            <person name="Mu J."/>
            <person name="Lu Y."/>
            <person name="Fan D."/>
            <person name="Liu Y."/>
            <person name="Guan J."/>
            <person name="Zhang Y."/>
            <person name="Yu S."/>
            <person name="Liu X."/>
            <person name="Zhang Y."/>
            <person name="Hong G."/>
            <person name="Han B."/>
            <person name="Choisne N."/>
            <person name="Demange N."/>
            <person name="Orjeda G."/>
            <person name="Samain S."/>
            <person name="Cattolico L."/>
            <person name="Pelletier E."/>
            <person name="Couloux A."/>
            <person name="Segurens B."/>
            <person name="Wincker P."/>
            <person name="D'Hont A."/>
            <person name="Scarpelli C."/>
            <person name="Weissenbach J."/>
            <person name="Salanoubat M."/>
            <person name="Quetier F."/>
            <person name="Yu Y."/>
            <person name="Kim H.R."/>
            <person name="Rambo T."/>
            <person name="Currie J."/>
            <person name="Collura K."/>
            <person name="Luo M."/>
            <person name="Yang T."/>
            <person name="Ammiraju J.S.S."/>
            <person name="Engler F."/>
            <person name="Soderlund C."/>
            <person name="Wing R.A."/>
            <person name="Palmer L.E."/>
            <person name="de la Bastide M."/>
            <person name="Spiegel L."/>
            <person name="Nascimento L."/>
            <person name="Zutavern T."/>
            <person name="O'Shaughnessy A."/>
            <person name="Dike S."/>
            <person name="Dedhia N."/>
            <person name="Preston R."/>
            <person name="Balija V."/>
            <person name="McCombie W.R."/>
            <person name="Chow T."/>
            <person name="Chen H."/>
            <person name="Chung M."/>
            <person name="Chen C."/>
            <person name="Shaw J."/>
            <person name="Wu H."/>
            <person name="Hsiao K."/>
            <person name="Chao Y."/>
            <person name="Chu M."/>
            <person name="Cheng C."/>
            <person name="Hour A."/>
            <person name="Lee P."/>
            <person name="Lin S."/>
            <person name="Lin Y."/>
            <person name="Liou J."/>
            <person name="Liu S."/>
            <person name="Hsing Y."/>
            <person name="Raghuvanshi S."/>
            <person name="Mohanty A."/>
            <person name="Bharti A.K."/>
            <person name="Gaur A."/>
            <person name="Gupta V."/>
            <person name="Kumar D."/>
            <person name="Ravi V."/>
            <person name="Vij S."/>
            <person name="Kapur A."/>
            <person name="Khurana P."/>
            <person name="Khurana P."/>
            <person name="Khurana J.P."/>
            <person name="Tyagi A.K."/>
            <person name="Gaikwad K."/>
            <person name="Singh A."/>
            <person name="Dalal V."/>
            <person name="Srivastava S."/>
            <person name="Dixit A."/>
            <person name="Pal A.K."/>
            <person name="Ghazi I.A."/>
            <person name="Yadav M."/>
            <person name="Pandit A."/>
            <person name="Bhargava A."/>
            <person name="Sureshbabu K."/>
            <person name="Batra K."/>
            <person name="Sharma T.R."/>
            <person name="Mohapatra T."/>
            <person name="Singh N.K."/>
            <person name="Messing J."/>
            <person name="Nelson A.B."/>
            <person name="Fuks G."/>
            <person name="Kavchok S."/>
            <person name="Keizer G."/>
            <person name="Linton E."/>
            <person name="Llaca V."/>
            <person name="Song R."/>
            <person name="Tanyolac B."/>
            <person name="Young S."/>
            <person name="Ho-Il K."/>
            <person name="Hahn J.H."/>
            <person name="Sangsakoo G."/>
            <person name="Vanavichit A."/>
            <person name="de Mattos Luiz.A.T."/>
            <person name="Zimmer P.D."/>
            <person name="Malone G."/>
            <person name="Dellagostin O."/>
            <person name="de Oliveira A.C."/>
            <person name="Bevan M."/>
            <person name="Bancroft I."/>
            <person name="Minx P."/>
            <person name="Cordum H."/>
            <person name="Wilson R."/>
            <person name="Cheng Z."/>
            <person name="Jin W."/>
            <person name="Jiang J."/>
            <person name="Leong S.A."/>
            <person name="Iwama H."/>
            <person name="Gojobori T."/>
            <person name="Itoh T."/>
            <person name="Niimura Y."/>
            <person name="Fujii Y."/>
            <person name="Habara T."/>
            <person name="Sakai H."/>
            <person name="Sato Y."/>
            <person name="Wilson G."/>
            <person name="Kumar K."/>
            <person name="McCouch S."/>
            <person name="Juretic N."/>
            <person name="Hoen D."/>
            <person name="Wright S."/>
            <person name="Bruskiewich R."/>
            <person name="Bureau T."/>
            <person name="Miyao A."/>
            <person name="Hirochika H."/>
            <person name="Nishikawa T."/>
            <person name="Kadowaki K."/>
            <person name="Sugiura M."/>
            <person name="Burr B."/>
            <person name="Sasaki T."/>
        </authorList>
    </citation>
    <scope>NUCLEOTIDE SEQUENCE [LARGE SCALE GENOMIC DNA]</scope>
    <source>
        <strain evidence="3">cv. Nipponbare</strain>
    </source>
</reference>
<proteinExistence type="predicted"/>
<organism evidence="2 3">
    <name type="scientific">Oryza sativa subsp. japonica</name>
    <name type="common">Rice</name>
    <dbReference type="NCBI Taxonomy" id="39947"/>
    <lineage>
        <taxon>Eukaryota</taxon>
        <taxon>Viridiplantae</taxon>
        <taxon>Streptophyta</taxon>
        <taxon>Embryophyta</taxon>
        <taxon>Tracheophyta</taxon>
        <taxon>Spermatophyta</taxon>
        <taxon>Magnoliopsida</taxon>
        <taxon>Liliopsida</taxon>
        <taxon>Poales</taxon>
        <taxon>Poaceae</taxon>
        <taxon>BOP clade</taxon>
        <taxon>Oryzoideae</taxon>
        <taxon>Oryzeae</taxon>
        <taxon>Oryzinae</taxon>
        <taxon>Oryza</taxon>
        <taxon>Oryza sativa</taxon>
    </lineage>
</organism>
<feature type="compositionally biased region" description="Basic residues" evidence="1">
    <location>
        <begin position="75"/>
        <end position="100"/>
    </location>
</feature>
<gene>
    <name evidence="2" type="ordered locus">Os11g0230700</name>
</gene>
<dbReference type="EMBL" id="AP008217">
    <property type="protein sequence ID" value="BAH95171.1"/>
    <property type="molecule type" value="Genomic_DNA"/>
</dbReference>
<evidence type="ECO:0000313" key="3">
    <source>
        <dbReference type="Proteomes" id="UP000000763"/>
    </source>
</evidence>
<dbReference type="AlphaFoldDB" id="C7J8D6"/>
<feature type="compositionally biased region" description="Basic residues" evidence="1">
    <location>
        <begin position="46"/>
        <end position="56"/>
    </location>
</feature>
<feature type="region of interest" description="Disordered" evidence="1">
    <location>
        <begin position="1"/>
        <end position="104"/>
    </location>
</feature>
<sequence length="280" mass="30564">RSPLKRTCATRVAGGSEERDQQLGRGGDGEPHRHDPPAGVGEHGHAARGRQRHLLQRHMADAIPQAGHQEGQVPHPRRRRRRRRRLHAQRRRPVRRRVRRVQGAQDAVQHACLPYAHATAVLVVCLPPRQAQRAVDPRRQDGGRRRRGLPPGAHAGEARQGRRVQDPQVQALLRRQHQDRAPGCRGQGRVRSGSGRPVRRAGGGQLRRSAAVRVGRPAWGSDRGERGGHGGGGGHGGYYEREGEAAISGAGAGGLRRRPSVRLLCSGGVVGCGALRRPRR</sequence>
<evidence type="ECO:0000313" key="2">
    <source>
        <dbReference type="EMBL" id="BAH95171.1"/>
    </source>
</evidence>
<name>C7J8D6_ORYSJ</name>
<evidence type="ECO:0000256" key="1">
    <source>
        <dbReference type="SAM" id="MobiDB-lite"/>
    </source>
</evidence>
<protein>
    <submittedName>
        <fullName evidence="2">Os11g0230700 protein</fullName>
    </submittedName>
</protein>
<dbReference type="KEGG" id="dosa:Os11g0230700"/>
<dbReference type="Proteomes" id="UP000000763">
    <property type="component" value="Chromosome 11"/>
</dbReference>
<feature type="compositionally biased region" description="Basic and acidic residues" evidence="1">
    <location>
        <begin position="156"/>
        <end position="165"/>
    </location>
</feature>
<feature type="region of interest" description="Disordered" evidence="1">
    <location>
        <begin position="132"/>
        <end position="237"/>
    </location>
</feature>
<feature type="compositionally biased region" description="Basic and acidic residues" evidence="1">
    <location>
        <begin position="16"/>
        <end position="36"/>
    </location>
</feature>